<keyword evidence="6" id="KW-1153">Inner capsid protein</keyword>
<organism evidence="7">
    <name type="scientific">African horse sickness virus</name>
    <name type="common">AHSV</name>
    <name type="synonym">Orbivirus alphaequi</name>
    <dbReference type="NCBI Taxonomy" id="40050"/>
    <lineage>
        <taxon>Viruses</taxon>
        <taxon>Riboviria</taxon>
        <taxon>Orthornavirae</taxon>
        <taxon>Duplornaviricota</taxon>
        <taxon>Resentoviricetes</taxon>
        <taxon>Reovirales</taxon>
        <taxon>Sedoreoviridae</taxon>
        <taxon>Orbivirus</taxon>
    </lineage>
</organism>
<comment type="subcellular location">
    <subcellularLocation>
        <location evidence="1">Virion</location>
    </subcellularLocation>
</comment>
<evidence type="ECO:0000256" key="4">
    <source>
        <dbReference type="ARBA" id="ARBA00022561"/>
    </source>
</evidence>
<accession>Q8B8V1</accession>
<keyword evidence="5" id="KW-0946">Virion</keyword>
<dbReference type="InterPro" id="IPR001742">
    <property type="entry name" value="Capsid_VP2_Orbivir"/>
</dbReference>
<proteinExistence type="inferred from homology"/>
<keyword evidence="4" id="KW-0167">Capsid protein</keyword>
<reference evidence="7" key="1">
    <citation type="journal article" date="2003" name="J. Gen. Virol.">
        <title>A first full outer capsid protein sequence data-set in the Orbivirus genus (family Reoviridae): cloning, sequencing, expression and analysis of a complete set of full-length outer capsid VP2 genes of the nine African horsesickness virus serotypes.</title>
        <authorList>
            <person name="Potgieter A.C."/>
            <person name="Cloete M."/>
            <person name="Pretorius P.J."/>
            <person name="Van Dijk A.A."/>
        </authorList>
    </citation>
    <scope>NUCLEOTIDE SEQUENCE</scope>
</reference>
<evidence type="ECO:0000256" key="6">
    <source>
        <dbReference type="ARBA" id="ARBA00022996"/>
    </source>
</evidence>
<dbReference type="Pfam" id="PF00898">
    <property type="entry name" value="Orbi_VP2"/>
    <property type="match status" value="1"/>
</dbReference>
<evidence type="ECO:0000313" key="7">
    <source>
        <dbReference type="EMBL" id="AAN74573.1"/>
    </source>
</evidence>
<dbReference type="EMBL" id="AY163333">
    <property type="protein sequence ID" value="AAN74573.1"/>
    <property type="molecule type" value="Genomic_RNA"/>
</dbReference>
<name>Q8B8V1_AHSV</name>
<gene>
    <name evidence="7" type="primary">VP2</name>
</gene>
<sequence>MASEFGILLTEKVEGDALEKTNCEVIITKNGRVKHKEVDGVKGYEWEFTDHRLGLCEESYLMKMAEYVYTQTKCEGAYPVFPHYITDVLKYGVMVDRNDHQIRVDRDVKELGKILIQPYFGEVFFSPEFYTSTFLKRQAINSDVEMLRRSIPKRIKYFEDQMELRKSVNGNWIGTLHKWKESVDARMLEEGVGKRVCVSHETDVVYQLMKEMRFGLLYPHYYMLNNEYVVKKENVDALIGSWLIKERSSGKAEYSQMYSGVGPLSGLRERIEKDELDEKVIQEIIAYGSKFSTYTGTKRGDISLKNLVEYCESLTTFVHKKKKDGEEETARQFFKNKWIQGMPKMNFESEMKVFRGPWANIQFFWSIDMFKRNNGVDIDPNGENWKKYKAEVQERLNEAQKKNGGVPHLMLVDGVNIMTDKKYGTVQNWVDWVVNYIMLSHVKRLVKDYKFKKLQPDNLMSGMNKLVGALRCYAYCLILALYDHFGAEIEGFRKGTNAASIVETVSQMFPNFRKEVSETFGIDLKTKEIKHELFKAQNMNVKAADVGDYGYKFQYGWTRTAEQVMSDYGEILTEEIETLYQSILAGKEWGKVSDETDVYFIDDLFSSTPDKVFRRVGLDSQNNIKIEGKMNELTTYFSKRFVTHWYKITRVEKKDLLIVNDIYDEKTGISAVLSRMISSQMVIGEMGVHASTYIYQNLILGRNRGERIVDSKEIVWYDLSLTNFDLVRSQNQCWIGSISNFELSMRYHIITEIFQRYRVDSAHKSYHEIISGLTKKDVILFPSYKHYYVRVIQDVFQDSQKVDVLDFCLRIANPETRLSTLLKIQGFRACVESEFLLPTLHLNFLIWLLIDMENGDINYSKKRLPLLISTTKGLRVMAVDAFNNLIAMSYSGWLPYLERICHETKQRTRLNADELKLKKWFLNYVTKYEVERRAEPRMSFKMEGITTWIGSNCGGVQDYILHLIPSRKPKPGLLFLIYTDAGDVDWVTRMLYDVCRLEGSLGFILIDDRVMVNKSQLRARILKIYNRGILDKLILISGGNYTFGNKFLLSKLLAKTEK</sequence>
<evidence type="ECO:0000256" key="1">
    <source>
        <dbReference type="ARBA" id="ARBA00004328"/>
    </source>
</evidence>
<comment type="similarity">
    <text evidence="2">Belongs to the orbivirus VP2 family.</text>
</comment>
<dbReference type="GO" id="GO:0039625">
    <property type="term" value="C:viral inner capsid"/>
    <property type="evidence" value="ECO:0007669"/>
    <property type="project" value="UniProtKB-KW"/>
</dbReference>
<evidence type="ECO:0000256" key="3">
    <source>
        <dbReference type="ARBA" id="ARBA00015347"/>
    </source>
</evidence>
<evidence type="ECO:0000256" key="5">
    <source>
        <dbReference type="ARBA" id="ARBA00022844"/>
    </source>
</evidence>
<dbReference type="GO" id="GO:0005198">
    <property type="term" value="F:structural molecule activity"/>
    <property type="evidence" value="ECO:0007669"/>
    <property type="project" value="InterPro"/>
</dbReference>
<protein>
    <recommendedName>
        <fullName evidence="3">Outer capsid protein VP2</fullName>
    </recommendedName>
</protein>
<evidence type="ECO:0000256" key="2">
    <source>
        <dbReference type="ARBA" id="ARBA00008722"/>
    </source>
</evidence>